<gene>
    <name evidence="2" type="ORF">MDA_GLEAN10004365</name>
</gene>
<evidence type="ECO:0000256" key="1">
    <source>
        <dbReference type="SAM" id="MobiDB-lite"/>
    </source>
</evidence>
<feature type="region of interest" description="Disordered" evidence="1">
    <location>
        <begin position="55"/>
        <end position="77"/>
    </location>
</feature>
<name>L5LCQ9_MYODS</name>
<reference evidence="3" key="1">
    <citation type="journal article" date="2013" name="Science">
        <title>Comparative analysis of bat genomes provides insight into the evolution of flight and immunity.</title>
        <authorList>
            <person name="Zhang G."/>
            <person name="Cowled C."/>
            <person name="Shi Z."/>
            <person name="Huang Z."/>
            <person name="Bishop-Lilly K.A."/>
            <person name="Fang X."/>
            <person name="Wynne J.W."/>
            <person name="Xiong Z."/>
            <person name="Baker M.L."/>
            <person name="Zhao W."/>
            <person name="Tachedjian M."/>
            <person name="Zhu Y."/>
            <person name="Zhou P."/>
            <person name="Jiang X."/>
            <person name="Ng J."/>
            <person name="Yang L."/>
            <person name="Wu L."/>
            <person name="Xiao J."/>
            <person name="Feng Y."/>
            <person name="Chen Y."/>
            <person name="Sun X."/>
            <person name="Zhang Y."/>
            <person name="Marsh G.A."/>
            <person name="Crameri G."/>
            <person name="Broder C.C."/>
            <person name="Frey K.G."/>
            <person name="Wang L.F."/>
            <person name="Wang J."/>
        </authorList>
    </citation>
    <scope>NUCLEOTIDE SEQUENCE [LARGE SCALE GENOMIC DNA]</scope>
</reference>
<keyword evidence="3" id="KW-1185">Reference proteome</keyword>
<dbReference type="Proteomes" id="UP000010556">
    <property type="component" value="Unassembled WGS sequence"/>
</dbReference>
<evidence type="ECO:0000313" key="3">
    <source>
        <dbReference type="Proteomes" id="UP000010556"/>
    </source>
</evidence>
<organism evidence="2 3">
    <name type="scientific">Myotis davidii</name>
    <name type="common">David's myotis</name>
    <dbReference type="NCBI Taxonomy" id="225400"/>
    <lineage>
        <taxon>Eukaryota</taxon>
        <taxon>Metazoa</taxon>
        <taxon>Chordata</taxon>
        <taxon>Craniata</taxon>
        <taxon>Vertebrata</taxon>
        <taxon>Euteleostomi</taxon>
        <taxon>Mammalia</taxon>
        <taxon>Eutheria</taxon>
        <taxon>Laurasiatheria</taxon>
        <taxon>Chiroptera</taxon>
        <taxon>Yangochiroptera</taxon>
        <taxon>Vespertilionidae</taxon>
        <taxon>Myotis</taxon>
    </lineage>
</organism>
<dbReference type="EMBL" id="KB113350">
    <property type="protein sequence ID" value="ELK23661.1"/>
    <property type="molecule type" value="Genomic_DNA"/>
</dbReference>
<evidence type="ECO:0000313" key="2">
    <source>
        <dbReference type="EMBL" id="ELK23661.1"/>
    </source>
</evidence>
<proteinExistence type="predicted"/>
<sequence>MPIGPAAEAIPVTAAPTGHKQELCAQNWNAHVYRRTAPIRKHAGKIPLQRLQLGAQRRNPGRRTATWKGCREEQRGR</sequence>
<accession>L5LCQ9</accession>
<protein>
    <submittedName>
        <fullName evidence="2">Uncharacterized protein</fullName>
    </submittedName>
</protein>
<dbReference type="AlphaFoldDB" id="L5LCQ9"/>